<feature type="compositionally biased region" description="Low complexity" evidence="6">
    <location>
        <begin position="316"/>
        <end position="327"/>
    </location>
</feature>
<dbReference type="PROSITE" id="PS00678">
    <property type="entry name" value="WD_REPEATS_1"/>
    <property type="match status" value="5"/>
</dbReference>
<dbReference type="FunFam" id="3.30.479.30:FF:000001">
    <property type="entry name" value="Prohibitin 2"/>
    <property type="match status" value="1"/>
</dbReference>
<sequence length="1323" mass="147529">MAYDSPSPADTSELLAPSLCLNPDALEDLAPVQPSAQNVLPESFPTLSWSEQSSAENRAAKAEKRLCYRHRPDLRSKRAADEIQLDQLQQDIKRLPQQDQQIISHIWSLFGSAPASHRQLVLSGLLTQCCVPQLSFLSNHLQPLLRIDFLSITPPEIAFRILSYLDATSLCHAAQVCKSWKRLADDDVVWHRMCEQHIGLKCTKCGWGLPLLEKKKARSKRQSEQQQQQPPRNRSQQALQPAQENGLDEHNRQPSHPDRNTATTTPSHPSPPTSTASLSPTEATPPSAWPTRRRSASNDLDNEADRAQKRTRRNSRSPSPSPAISGSKRAAPLFLSPEPPIKPAEVVTKRPWKEIYSERLIVERNWRKRNYRLKSFRGHTDGVMCLQFDESFLITGSYDNTAKVWNIETGECLRTLKGHALCVRALHFDEAKLITGSMDRTLKIWNYHTGQCIRTLQGHTDGVVTLDFDSRILASGSVDATIKIWNFATGECSTLKGHGDLVNKVQIYKKKLLVSASDDTTVKLWDIASRRCLRTFNGHVGRVQCLQTSGDALISIIAERIRKRDGPLAQNRPGPVVPGVPTTVCSINRSGVVENTPPSPLHDPHSDTETRTMMSIIITGGLDNTLKIWDVETGVCLNTLFGHVEGVWSLAFDKLRIVSGSLDRTIKVWDTESGRCLYTLTGHEGPVTCVGLGDTRIVSGSDDGVVYVWDYKAIRDSDNKVLLNLLATSTSSSTGTCYKKHLKRWQAYRDAIASETRTEPDYTVDSVRVDYDLSDDEAVGSGSEDDEELSPGRWQPATPPAGVTETECADMNAVASPSTLLLAGELSCQNALVYLWKRQNATSADFPNPASSPRDDLTLQKAIEDYTTRLVYREATTGESRKTSCSVRDPYTAEQFMRMISLTWRMIPFPQAKGKRKYDSERFPYIREHRHYCPVAIVDEYRTSRVCLYCFQEMQLVRSRRVKGQPIRTVRVHGAVQCTNHDCVAIKGRYAIRPRDTHASAVIGLSGVATLTRPAPLPPFRRSYDPERDTNHTRAIPGPTFVAHIKVDAKATPDSVGFSLVAIPIGAGISFLQYSMYDVQGGHRAVIFDRLEGVKPNPVGEGTHFLVPWLQRAVQFDVRTKPRNISTTTGSKDMQMVTLTLRVLHRPDVKNLSQIYQGLGMDYDERVLPSIGNEVLKSIVAQFDAGELITQRELVSSKIREDLAKRAREFHIELEDVSITTMTFGRDFTNAVEQKQIAQQEAERAKFIVEKAEQEKNASIIRAEGEAHAAEIISASLEKAGAGLIELRRIEASKDIAGTLAHAKNVTYLPNQKGNNMLLNLPV</sequence>
<dbReference type="PANTHER" id="PTHR19872:SF9">
    <property type="entry name" value="UBIQUITIN-BINDING SDF UBIQUITIN LIGASE COMPLEX SUBUNIT"/>
    <property type="match status" value="1"/>
</dbReference>
<dbReference type="InterPro" id="IPR036013">
    <property type="entry name" value="Band_7/SPFH_dom_sf"/>
</dbReference>
<dbReference type="SUPFAM" id="SSF81383">
    <property type="entry name" value="F-box domain"/>
    <property type="match status" value="1"/>
</dbReference>
<dbReference type="InterPro" id="IPR011047">
    <property type="entry name" value="Quinoprotein_ADH-like_sf"/>
</dbReference>
<protein>
    <recommendedName>
        <fullName evidence="7">F-box domain-containing protein</fullName>
    </recommendedName>
</protein>
<dbReference type="InterPro" id="IPR001680">
    <property type="entry name" value="WD40_rpt"/>
</dbReference>
<name>A0A9P8A9K6_MORAP</name>
<dbReference type="InterPro" id="IPR019775">
    <property type="entry name" value="WD40_repeat_CS"/>
</dbReference>
<dbReference type="PROSITE" id="PS50294">
    <property type="entry name" value="WD_REPEATS_REGION"/>
    <property type="match status" value="6"/>
</dbReference>
<dbReference type="CDD" id="cd22147">
    <property type="entry name" value="F-box_SpPof1-like"/>
    <property type="match status" value="1"/>
</dbReference>
<feature type="region of interest" description="Disordered" evidence="6">
    <location>
        <begin position="773"/>
        <end position="803"/>
    </location>
</feature>
<dbReference type="EMBL" id="JAIFTL010000055">
    <property type="protein sequence ID" value="KAG9324824.1"/>
    <property type="molecule type" value="Genomic_DNA"/>
</dbReference>
<feature type="repeat" description="WD" evidence="5">
    <location>
        <begin position="615"/>
        <end position="639"/>
    </location>
</feature>
<comment type="caution">
    <text evidence="8">The sequence shown here is derived from an EMBL/GenBank/DDBJ whole genome shotgun (WGS) entry which is preliminary data.</text>
</comment>
<feature type="repeat" description="WD" evidence="5">
    <location>
        <begin position="680"/>
        <end position="710"/>
    </location>
</feature>
<dbReference type="InterPro" id="IPR000163">
    <property type="entry name" value="Prohibitin"/>
</dbReference>
<feature type="region of interest" description="Disordered" evidence="6">
    <location>
        <begin position="216"/>
        <end position="341"/>
    </location>
</feature>
<feature type="compositionally biased region" description="Basic and acidic residues" evidence="6">
    <location>
        <begin position="247"/>
        <end position="259"/>
    </location>
</feature>
<feature type="compositionally biased region" description="Low complexity" evidence="6">
    <location>
        <begin position="224"/>
        <end position="238"/>
    </location>
</feature>
<evidence type="ECO:0000259" key="7">
    <source>
        <dbReference type="PROSITE" id="PS50181"/>
    </source>
</evidence>
<dbReference type="SUPFAM" id="SSF50998">
    <property type="entry name" value="Quinoprotein alcohol dehydrogenase-like"/>
    <property type="match status" value="1"/>
</dbReference>
<dbReference type="InterPro" id="IPR020472">
    <property type="entry name" value="WD40_PAC1"/>
</dbReference>
<evidence type="ECO:0000256" key="6">
    <source>
        <dbReference type="SAM" id="MobiDB-lite"/>
    </source>
</evidence>
<feature type="compositionally biased region" description="Low complexity" evidence="6">
    <location>
        <begin position="261"/>
        <end position="286"/>
    </location>
</feature>
<evidence type="ECO:0000313" key="9">
    <source>
        <dbReference type="Proteomes" id="UP000717515"/>
    </source>
</evidence>
<evidence type="ECO:0000256" key="1">
    <source>
        <dbReference type="ARBA" id="ARBA00009658"/>
    </source>
</evidence>
<dbReference type="PROSITE" id="PS50181">
    <property type="entry name" value="FBOX"/>
    <property type="match status" value="1"/>
</dbReference>
<dbReference type="SMART" id="SM00320">
    <property type="entry name" value="WD40"/>
    <property type="match status" value="7"/>
</dbReference>
<reference evidence="8" key="1">
    <citation type="submission" date="2021-07" db="EMBL/GenBank/DDBJ databases">
        <title>Draft genome of Mortierella alpina, strain LL118, isolated from an aspen leaf litter sample.</title>
        <authorList>
            <person name="Yang S."/>
            <person name="Vinatzer B.A."/>
        </authorList>
    </citation>
    <scope>NUCLEOTIDE SEQUENCE</scope>
    <source>
        <strain evidence="8">LL118</strain>
    </source>
</reference>
<dbReference type="InterPro" id="IPR015943">
    <property type="entry name" value="WD40/YVTN_repeat-like_dom_sf"/>
</dbReference>
<comment type="similarity">
    <text evidence="1">Belongs to the prohibitin family.</text>
</comment>
<dbReference type="GO" id="GO:0016020">
    <property type="term" value="C:membrane"/>
    <property type="evidence" value="ECO:0007669"/>
    <property type="project" value="InterPro"/>
</dbReference>
<dbReference type="GO" id="GO:1990756">
    <property type="term" value="F:ubiquitin-like ligase-substrate adaptor activity"/>
    <property type="evidence" value="ECO:0007669"/>
    <property type="project" value="UniProtKB-ARBA"/>
</dbReference>
<dbReference type="FunFam" id="2.130.10.10:FF:000715">
    <property type="entry name" value="F-box protein MET30"/>
    <property type="match status" value="1"/>
</dbReference>
<evidence type="ECO:0000256" key="5">
    <source>
        <dbReference type="PROSITE-ProRule" id="PRU00221"/>
    </source>
</evidence>
<dbReference type="Pfam" id="PF00400">
    <property type="entry name" value="WD40"/>
    <property type="match status" value="6"/>
</dbReference>
<dbReference type="InterPro" id="IPR001810">
    <property type="entry name" value="F-box_dom"/>
</dbReference>
<dbReference type="SMART" id="SM00244">
    <property type="entry name" value="PHB"/>
    <property type="match status" value="1"/>
</dbReference>
<accession>A0A9P8A9K6</accession>
<dbReference type="Proteomes" id="UP000717515">
    <property type="component" value="Unassembled WGS sequence"/>
</dbReference>
<dbReference type="GO" id="GO:0000423">
    <property type="term" value="P:mitophagy"/>
    <property type="evidence" value="ECO:0007669"/>
    <property type="project" value="UniProtKB-ARBA"/>
</dbReference>
<dbReference type="GO" id="GO:0019005">
    <property type="term" value="C:SCF ubiquitin ligase complex"/>
    <property type="evidence" value="ECO:0007669"/>
    <property type="project" value="UniProtKB-ARBA"/>
</dbReference>
<dbReference type="SUPFAM" id="SSF117892">
    <property type="entry name" value="Band 7/SPFH domain"/>
    <property type="match status" value="1"/>
</dbReference>
<feature type="repeat" description="WD" evidence="5">
    <location>
        <begin position="640"/>
        <end position="679"/>
    </location>
</feature>
<feature type="repeat" description="WD" evidence="5">
    <location>
        <begin position="416"/>
        <end position="455"/>
    </location>
</feature>
<dbReference type="Gene3D" id="3.30.479.30">
    <property type="entry name" value="Band 7 domain"/>
    <property type="match status" value="1"/>
</dbReference>
<feature type="repeat" description="WD" evidence="5">
    <location>
        <begin position="456"/>
        <end position="495"/>
    </location>
</feature>
<dbReference type="SMART" id="SM00256">
    <property type="entry name" value="FBOX"/>
    <property type="match status" value="1"/>
</dbReference>
<dbReference type="Gene3D" id="1.20.1280.50">
    <property type="match status" value="1"/>
</dbReference>
<evidence type="ECO:0000256" key="3">
    <source>
        <dbReference type="ARBA" id="ARBA00022737"/>
    </source>
</evidence>
<keyword evidence="4" id="KW-0833">Ubl conjugation pathway</keyword>
<dbReference type="FunFam" id="1.20.1280.50:FF:000016">
    <property type="entry name" value="E3 ubiquitin ligase complex SCF subunit sconB"/>
    <property type="match status" value="1"/>
</dbReference>
<dbReference type="CDD" id="cd03401">
    <property type="entry name" value="SPFH_prohibitin"/>
    <property type="match status" value="1"/>
</dbReference>
<feature type="repeat" description="WD" evidence="5">
    <location>
        <begin position="376"/>
        <end position="415"/>
    </location>
</feature>
<dbReference type="CDD" id="cd00200">
    <property type="entry name" value="WD40"/>
    <property type="match status" value="1"/>
</dbReference>
<evidence type="ECO:0000256" key="2">
    <source>
        <dbReference type="ARBA" id="ARBA00022574"/>
    </source>
</evidence>
<dbReference type="PRINTS" id="PR00320">
    <property type="entry name" value="GPROTEINBRPT"/>
</dbReference>
<feature type="compositionally biased region" description="Acidic residues" evidence="6">
    <location>
        <begin position="773"/>
        <end position="789"/>
    </location>
</feature>
<proteinExistence type="inferred from homology"/>
<feature type="repeat" description="WD" evidence="5">
    <location>
        <begin position="495"/>
        <end position="535"/>
    </location>
</feature>
<dbReference type="Pfam" id="PF12937">
    <property type="entry name" value="F-box-like"/>
    <property type="match status" value="1"/>
</dbReference>
<organism evidence="8 9">
    <name type="scientific">Mortierella alpina</name>
    <name type="common">Oleaginous fungus</name>
    <name type="synonym">Mortierella renispora</name>
    <dbReference type="NCBI Taxonomy" id="64518"/>
    <lineage>
        <taxon>Eukaryota</taxon>
        <taxon>Fungi</taxon>
        <taxon>Fungi incertae sedis</taxon>
        <taxon>Mucoromycota</taxon>
        <taxon>Mortierellomycotina</taxon>
        <taxon>Mortierellomycetes</taxon>
        <taxon>Mortierellales</taxon>
        <taxon>Mortierellaceae</taxon>
        <taxon>Mortierella</taxon>
    </lineage>
</organism>
<keyword evidence="3" id="KW-0677">Repeat</keyword>
<dbReference type="InterPro" id="IPR051075">
    <property type="entry name" value="SCF_subunit_WD-repeat"/>
</dbReference>
<dbReference type="InterPro" id="IPR001107">
    <property type="entry name" value="Band_7"/>
</dbReference>
<dbReference type="PANTHER" id="PTHR19872">
    <property type="entry name" value="UBIQUITIN LIGASE SPECIFICITY FACTOR/HREP PROTEIN"/>
    <property type="match status" value="1"/>
</dbReference>
<feature type="domain" description="F-box" evidence="7">
    <location>
        <begin position="147"/>
        <end position="193"/>
    </location>
</feature>
<gene>
    <name evidence="8" type="ORF">KVV02_001569</name>
</gene>
<dbReference type="InterPro" id="IPR036047">
    <property type="entry name" value="F-box-like_dom_sf"/>
</dbReference>
<dbReference type="Gene3D" id="2.130.10.10">
    <property type="entry name" value="YVTN repeat-like/Quinoprotein amine dehydrogenase"/>
    <property type="match status" value="2"/>
</dbReference>
<dbReference type="GO" id="GO:0031146">
    <property type="term" value="P:SCF-dependent proteasomal ubiquitin-dependent protein catabolic process"/>
    <property type="evidence" value="ECO:0007669"/>
    <property type="project" value="UniProtKB-ARBA"/>
</dbReference>
<evidence type="ECO:0000313" key="8">
    <source>
        <dbReference type="EMBL" id="KAG9324824.1"/>
    </source>
</evidence>
<evidence type="ECO:0000256" key="4">
    <source>
        <dbReference type="ARBA" id="ARBA00022786"/>
    </source>
</evidence>
<keyword evidence="2 5" id="KW-0853">WD repeat</keyword>
<dbReference type="PRINTS" id="PR00679">
    <property type="entry name" value="PROHIBITIN"/>
</dbReference>
<dbReference type="Pfam" id="PF01145">
    <property type="entry name" value="Band_7"/>
    <property type="match status" value="1"/>
</dbReference>
<dbReference type="PROSITE" id="PS50082">
    <property type="entry name" value="WD_REPEATS_2"/>
    <property type="match status" value="7"/>
</dbReference>